<organism evidence="1 2">
    <name type="scientific">Penicillium thymicola</name>
    <dbReference type="NCBI Taxonomy" id="293382"/>
    <lineage>
        <taxon>Eukaryota</taxon>
        <taxon>Fungi</taxon>
        <taxon>Dikarya</taxon>
        <taxon>Ascomycota</taxon>
        <taxon>Pezizomycotina</taxon>
        <taxon>Eurotiomycetes</taxon>
        <taxon>Eurotiomycetidae</taxon>
        <taxon>Eurotiales</taxon>
        <taxon>Aspergillaceae</taxon>
        <taxon>Penicillium</taxon>
    </lineage>
</organism>
<comment type="caution">
    <text evidence="1">The sequence shown here is derived from an EMBL/GenBank/DDBJ whole genome shotgun (WGS) entry which is preliminary data.</text>
</comment>
<name>A0AAI9TQ42_PENTH</name>
<proteinExistence type="predicted"/>
<dbReference type="AlphaFoldDB" id="A0AAI9TQ42"/>
<gene>
    <name evidence="1" type="ORF">VN97_g1885</name>
</gene>
<protein>
    <submittedName>
        <fullName evidence="1">Uncharacterized protein</fullName>
    </submittedName>
</protein>
<sequence>MGQVFEVQNSSSAQPSLLYLVYLAWVDAWLSLSDSPDAAAPEDPLSLKVLSESLLPSKISELLKEPNLKATIQSLKFHCANGNLTLGGVKPASCEVTDLLSGQYNPQTDCDCNGHLQSDTKDFVVSQGLTQCRSVERTVRAMKDVEARQDEWNSKDIFTAQSLQDAVSELILANSEIRHELDTCRGSGIALDLPIVQAPDRRPHPLNDSSPEIASQLYPTSEAIKLCADAKHYFAIAAGASGCDYGLARAIADCGNDILIGDYCEAADARTLKLLQQNGAAAIAFLKLCNLSNLVTEWQFDNLMAGVLQFRVIGYYRDHARPHLPGGLYGSRITGLTTHRYIDLGLFHAVVPASLATGEQLTKPEYSKLVKACALINDLIDFRSDTKRKQRENVVLRGLHGNICVYLDELIGECLDTTASLVESSRLCAFVLMSFCNWSIMGSHHKINELTEELEVEDKWPLCQYTSVNNQSKHKRLLDSLTPFGTLGKEGPSVSRKRIELDKRYATCIHDKRRHSAWLADMCRSLLCPQTLRKIVDVVHYRWDGHAGDAEYCP</sequence>
<reference evidence="1" key="2">
    <citation type="journal article" date="2016" name="Fungal Biol.">
        <title>Ochratoxin A production by Penicillium thymicola.</title>
        <authorList>
            <person name="Nguyen H.D.T."/>
            <person name="McMullin D.R."/>
            <person name="Ponomareva E."/>
            <person name="Riley R."/>
            <person name="Pomraning K.R."/>
            <person name="Baker S.E."/>
            <person name="Seifert K.A."/>
        </authorList>
    </citation>
    <scope>NUCLEOTIDE SEQUENCE</scope>
    <source>
        <strain evidence="1">DAOM 180753</strain>
    </source>
</reference>
<dbReference type="EMBL" id="LACB01000034">
    <property type="protein sequence ID" value="KAJ9491341.1"/>
    <property type="molecule type" value="Genomic_DNA"/>
</dbReference>
<accession>A0AAI9TQ42</accession>
<dbReference type="Proteomes" id="UP001227192">
    <property type="component" value="Unassembled WGS sequence"/>
</dbReference>
<evidence type="ECO:0000313" key="2">
    <source>
        <dbReference type="Proteomes" id="UP001227192"/>
    </source>
</evidence>
<evidence type="ECO:0000313" key="1">
    <source>
        <dbReference type="EMBL" id="KAJ9491341.1"/>
    </source>
</evidence>
<reference evidence="1" key="1">
    <citation type="submission" date="2015-06" db="EMBL/GenBank/DDBJ databases">
        <authorList>
            <person name="Nguyen H."/>
        </authorList>
    </citation>
    <scope>NUCLEOTIDE SEQUENCE</scope>
    <source>
        <strain evidence="1">DAOM 180753</strain>
    </source>
</reference>
<keyword evidence="2" id="KW-1185">Reference proteome</keyword>